<keyword evidence="1" id="KW-0732">Signal</keyword>
<dbReference type="InterPro" id="IPR032275">
    <property type="entry name" value="DUF4986"/>
</dbReference>
<comment type="caution">
    <text evidence="6">The sequence shown here is derived from an EMBL/GenBank/DDBJ whole genome shotgun (WGS) entry which is preliminary data.</text>
</comment>
<keyword evidence="7" id="KW-1185">Reference proteome</keyword>
<dbReference type="InterPro" id="IPR046544">
    <property type="entry name" value="GH146_SB_dom"/>
</dbReference>
<feature type="domain" description="Non-reducing end beta-L-arabinofuranosidase-like GH127 catalytic" evidence="2">
    <location>
        <begin position="31"/>
        <end position="412"/>
    </location>
</feature>
<reference evidence="6 7" key="1">
    <citation type="submission" date="2020-08" db="EMBL/GenBank/DDBJ databases">
        <title>Novel species isolated from subtropical streams in China.</title>
        <authorList>
            <person name="Lu H."/>
        </authorList>
    </citation>
    <scope>NUCLEOTIDE SEQUENCE [LARGE SCALE GENOMIC DNA]</scope>
    <source>
        <strain evidence="6 7">CY18W</strain>
    </source>
</reference>
<name>A0ABR6ZNK4_9BURK</name>
<dbReference type="PANTHER" id="PTHR31151">
    <property type="entry name" value="PROLINE-TRNA LIGASE (DUF1680)"/>
    <property type="match status" value="1"/>
</dbReference>
<dbReference type="InterPro" id="IPR012878">
    <property type="entry name" value="Beta-AFase-like_GH127_cat"/>
</dbReference>
<keyword evidence="6" id="KW-0378">Hydrolase</keyword>
<feature type="domain" description="Glycoside hydrolase GH146 substrate-binding" evidence="4">
    <location>
        <begin position="659"/>
        <end position="792"/>
    </location>
</feature>
<organism evidence="6 7">
    <name type="scientific">Undibacterium hunanense</name>
    <dbReference type="NCBI Taxonomy" id="2762292"/>
    <lineage>
        <taxon>Bacteria</taxon>
        <taxon>Pseudomonadati</taxon>
        <taxon>Pseudomonadota</taxon>
        <taxon>Betaproteobacteria</taxon>
        <taxon>Burkholderiales</taxon>
        <taxon>Oxalobacteraceae</taxon>
        <taxon>Undibacterium</taxon>
    </lineage>
</organism>
<dbReference type="Pfam" id="PF20620">
    <property type="entry name" value="DUF6805"/>
    <property type="match status" value="1"/>
</dbReference>
<evidence type="ECO:0000313" key="7">
    <source>
        <dbReference type="Proteomes" id="UP000650424"/>
    </source>
</evidence>
<dbReference type="SUPFAM" id="SSF48208">
    <property type="entry name" value="Six-hairpin glycosidases"/>
    <property type="match status" value="1"/>
</dbReference>
<evidence type="ECO:0000259" key="2">
    <source>
        <dbReference type="Pfam" id="PF07944"/>
    </source>
</evidence>
<accession>A0ABR6ZNK4</accession>
<gene>
    <name evidence="6" type="ORF">H8L32_08270</name>
</gene>
<dbReference type="Pfam" id="PF16375">
    <property type="entry name" value="DUF4986"/>
    <property type="match status" value="1"/>
</dbReference>
<dbReference type="PANTHER" id="PTHR31151:SF0">
    <property type="entry name" value="PROLINE-TRNA LIGASE (DUF1680)"/>
    <property type="match status" value="1"/>
</dbReference>
<proteinExistence type="predicted"/>
<feature type="chain" id="PRO_5046973479" evidence="1">
    <location>
        <begin position="24"/>
        <end position="795"/>
    </location>
</feature>
<protein>
    <submittedName>
        <fullName evidence="6">Glycoside hydrolase family 127 protein</fullName>
    </submittedName>
</protein>
<feature type="domain" description="DUF4986" evidence="3">
    <location>
        <begin position="555"/>
        <end position="635"/>
    </location>
</feature>
<dbReference type="EMBL" id="JACOGF010000003">
    <property type="protein sequence ID" value="MBC3917465.1"/>
    <property type="molecule type" value="Genomic_DNA"/>
</dbReference>
<sequence length="795" mass="88482">MQCLALTTLSMLISGFASGEASAAQLFPLADVRLTASPFLKAQTNNLHYLMALDPDKLLAPFRREAGLPVPVASYGNWESSGLDGHMGGHYLSALALMVASTGDTQVLDRLNYFVAELKKCQQVQHTGYLGGIPGGVAAWQAIADGKLKADNFSVNGKWVPWYNLHKTYAGLRDAYRYAGNRDAREMLIAMADWAGELATHLNQEQMQTMLRSEHGGMNEVFADVAEMTGDKKYLDLAIRFSHQAILQPLLRKEDKLNGLHANTQIPKVIGFKRIGDLSGQQDWQQAAAFFWQVVHDHRTVAIGGNSVKEHFHDDKNFSSMINEVEGPETCNTYNMLKLTELLFLSDPKASYSDYYERALYNHILSSQHPDTGGLVYFTPMRPNHYRVYSQVDQAMWCCVGSGIESHAKYGEFIYAHDADSLYVNLFIPSTLNWREKKVELTQSTDFPDQGRTRIVINKGQDFTLKIRYPAWVAAGKLELRVNHVPVRLTATPGSYIEIKRTWKKGDQVDISLPMTTTLEGMPDASNYYAILHGPIVLAARTSLFANQFANESLNFFADDSRMGHIAKGPVCPLEAAPVLVDDVDSFMRKIRPVKGKPLQFTAPVMMSGQGVQSEQIVTLLPFFRLHEARYTIYWPQTSPENLASRWSEAAAAEAGRLALDAQTIDQVAPGEQQPESDHFFKGEGADAGIHLGRHWRHTSGWFSYELNDKEGKAGSLRLSFTRTDAGRRFDIYINDHLLKTLVLTADHAEDIYDLDIPVPADVVASAGGKLTVRFVAQPGSMAGGLYGLRLLRKP</sequence>
<feature type="signal peptide" evidence="1">
    <location>
        <begin position="1"/>
        <end position="23"/>
    </location>
</feature>
<evidence type="ECO:0000259" key="5">
    <source>
        <dbReference type="Pfam" id="PF20736"/>
    </source>
</evidence>
<dbReference type="Proteomes" id="UP000650424">
    <property type="component" value="Unassembled WGS sequence"/>
</dbReference>
<evidence type="ECO:0000259" key="4">
    <source>
        <dbReference type="Pfam" id="PF20620"/>
    </source>
</evidence>
<evidence type="ECO:0000259" key="3">
    <source>
        <dbReference type="Pfam" id="PF16375"/>
    </source>
</evidence>
<dbReference type="GO" id="GO:0016787">
    <property type="term" value="F:hydrolase activity"/>
    <property type="evidence" value="ECO:0007669"/>
    <property type="project" value="UniProtKB-KW"/>
</dbReference>
<evidence type="ECO:0000256" key="1">
    <source>
        <dbReference type="SAM" id="SignalP"/>
    </source>
</evidence>
<dbReference type="Pfam" id="PF07944">
    <property type="entry name" value="Beta-AFase-like_GH127_cat"/>
    <property type="match status" value="1"/>
</dbReference>
<dbReference type="Pfam" id="PF20736">
    <property type="entry name" value="Glyco_hydro127M"/>
    <property type="match status" value="1"/>
</dbReference>
<dbReference type="InterPro" id="IPR008928">
    <property type="entry name" value="6-hairpin_glycosidase_sf"/>
</dbReference>
<evidence type="ECO:0000313" key="6">
    <source>
        <dbReference type="EMBL" id="MBC3917465.1"/>
    </source>
</evidence>
<feature type="domain" description="Non-reducing end beta-L-arabinofuranosidase-like GH127 middle" evidence="5">
    <location>
        <begin position="422"/>
        <end position="515"/>
    </location>
</feature>
<dbReference type="InterPro" id="IPR049046">
    <property type="entry name" value="Beta-AFase-like_GH127_middle"/>
</dbReference>